<dbReference type="Gene3D" id="2.30.110.10">
    <property type="entry name" value="Electron Transport, Fmn-binding Protein, Chain A"/>
    <property type="match status" value="1"/>
</dbReference>
<name>W4LYR0_ENTF1</name>
<dbReference type="SUPFAM" id="SSF50475">
    <property type="entry name" value="FMN-binding split barrel"/>
    <property type="match status" value="1"/>
</dbReference>
<comment type="caution">
    <text evidence="2">The sequence shown here is derived from an EMBL/GenBank/DDBJ whole genome shotgun (WGS) entry which is preliminary data.</text>
</comment>
<protein>
    <recommendedName>
        <fullName evidence="1">Pyridoxamine 5'-phosphate oxidase N-terminal domain-containing protein</fullName>
    </recommendedName>
</protein>
<dbReference type="Proteomes" id="UP000019141">
    <property type="component" value="Unassembled WGS sequence"/>
</dbReference>
<gene>
    <name evidence="2" type="ORF">ETSY1_02010</name>
</gene>
<dbReference type="Pfam" id="PF01243">
    <property type="entry name" value="PNPOx_N"/>
    <property type="match status" value="1"/>
</dbReference>
<organism evidence="2 3">
    <name type="scientific">Entotheonella factor</name>
    <dbReference type="NCBI Taxonomy" id="1429438"/>
    <lineage>
        <taxon>Bacteria</taxon>
        <taxon>Pseudomonadati</taxon>
        <taxon>Nitrospinota/Tectimicrobiota group</taxon>
        <taxon>Candidatus Tectimicrobiota</taxon>
        <taxon>Candidatus Entotheonellia</taxon>
        <taxon>Candidatus Entotheonellales</taxon>
        <taxon>Candidatus Entotheonellaceae</taxon>
        <taxon>Candidatus Entotheonella</taxon>
    </lineage>
</organism>
<feature type="domain" description="Pyridoxamine 5'-phosphate oxidase N-terminal" evidence="1">
    <location>
        <begin position="30"/>
        <end position="129"/>
    </location>
</feature>
<sequence length="189" mass="21117">MATTTQPANRFQEQFGTPKGRAAIKVRDYMTPYVQEFIGQSPFVIMATSDHEGHCDTSPKGGKPGFVRVLDDQHLLLPDVAGNKLFQSYGNMDGNPHVGLLFLIPGVDETVRVNGTVTIVDKAELERRQIEMSLYNPDDNAKHLQGILIKVDEAYGHCPRALKFSQLWNVEQIQVHQAKRPVSDRPYGS</sequence>
<dbReference type="InterPro" id="IPR011576">
    <property type="entry name" value="Pyridox_Oxase_N"/>
</dbReference>
<evidence type="ECO:0000259" key="1">
    <source>
        <dbReference type="Pfam" id="PF01243"/>
    </source>
</evidence>
<dbReference type="AlphaFoldDB" id="W4LYR0"/>
<evidence type="ECO:0000313" key="3">
    <source>
        <dbReference type="Proteomes" id="UP000019141"/>
    </source>
</evidence>
<reference evidence="2 3" key="1">
    <citation type="journal article" date="2014" name="Nature">
        <title>An environmental bacterial taxon with a large and distinct metabolic repertoire.</title>
        <authorList>
            <person name="Wilson M.C."/>
            <person name="Mori T."/>
            <person name="Ruckert C."/>
            <person name="Uria A.R."/>
            <person name="Helf M.J."/>
            <person name="Takada K."/>
            <person name="Gernert C."/>
            <person name="Steffens U.A."/>
            <person name="Heycke N."/>
            <person name="Schmitt S."/>
            <person name="Rinke C."/>
            <person name="Helfrich E.J."/>
            <person name="Brachmann A.O."/>
            <person name="Gurgui C."/>
            <person name="Wakimoto T."/>
            <person name="Kracht M."/>
            <person name="Crusemann M."/>
            <person name="Hentschel U."/>
            <person name="Abe I."/>
            <person name="Matsunaga S."/>
            <person name="Kalinowski J."/>
            <person name="Takeyama H."/>
            <person name="Piel J."/>
        </authorList>
    </citation>
    <scope>NUCLEOTIDE SEQUENCE [LARGE SCALE GENOMIC DNA]</scope>
    <source>
        <strain evidence="3">TSY1</strain>
    </source>
</reference>
<accession>W4LYR0</accession>
<dbReference type="PANTHER" id="PTHR42815">
    <property type="entry name" value="FAD-BINDING, PUTATIVE (AFU_ORTHOLOGUE AFUA_6G07600)-RELATED"/>
    <property type="match status" value="1"/>
</dbReference>
<keyword evidence="3" id="KW-1185">Reference proteome</keyword>
<dbReference type="PANTHER" id="PTHR42815:SF2">
    <property type="entry name" value="FAD-BINDING, PUTATIVE (AFU_ORTHOLOGUE AFUA_6G07600)-RELATED"/>
    <property type="match status" value="1"/>
</dbReference>
<dbReference type="EMBL" id="AZHW01000102">
    <property type="protein sequence ID" value="ETX02866.1"/>
    <property type="molecule type" value="Genomic_DNA"/>
</dbReference>
<evidence type="ECO:0000313" key="2">
    <source>
        <dbReference type="EMBL" id="ETX02866.1"/>
    </source>
</evidence>
<dbReference type="HOGENOM" id="CLU_085054_2_0_7"/>
<proteinExistence type="predicted"/>
<dbReference type="InterPro" id="IPR012349">
    <property type="entry name" value="Split_barrel_FMN-bd"/>
</dbReference>